<evidence type="ECO:0000313" key="2">
    <source>
        <dbReference type="Proteomes" id="UP000010552"/>
    </source>
</evidence>
<dbReference type="InParanoid" id="L5KSK5"/>
<evidence type="ECO:0000313" key="1">
    <source>
        <dbReference type="EMBL" id="ELK14225.1"/>
    </source>
</evidence>
<accession>L5KSK5</accession>
<dbReference type="AlphaFoldDB" id="L5KSK5"/>
<organism evidence="1 2">
    <name type="scientific">Pteropus alecto</name>
    <name type="common">Black flying fox</name>
    <dbReference type="NCBI Taxonomy" id="9402"/>
    <lineage>
        <taxon>Eukaryota</taxon>
        <taxon>Metazoa</taxon>
        <taxon>Chordata</taxon>
        <taxon>Craniata</taxon>
        <taxon>Vertebrata</taxon>
        <taxon>Euteleostomi</taxon>
        <taxon>Mammalia</taxon>
        <taxon>Eutheria</taxon>
        <taxon>Laurasiatheria</taxon>
        <taxon>Chiroptera</taxon>
        <taxon>Yinpterochiroptera</taxon>
        <taxon>Pteropodoidea</taxon>
        <taxon>Pteropodidae</taxon>
        <taxon>Pteropodinae</taxon>
        <taxon>Pteropus</taxon>
    </lineage>
</organism>
<name>L5KSK5_PTEAL</name>
<gene>
    <name evidence="1" type="ORF">PAL_GLEAN10008691</name>
</gene>
<dbReference type="EMBL" id="KB030576">
    <property type="protein sequence ID" value="ELK14225.1"/>
    <property type="molecule type" value="Genomic_DNA"/>
</dbReference>
<sequence length="59" mass="6703">MLSPRWSIGQQSVMVQKEHTCAPLPCRSELGFLPTAWKADDDHGWRALWDVCHAVRAVN</sequence>
<protein>
    <submittedName>
        <fullName evidence="1">Uncharacterized protein</fullName>
    </submittedName>
</protein>
<keyword evidence="2" id="KW-1185">Reference proteome</keyword>
<proteinExistence type="predicted"/>
<dbReference type="Proteomes" id="UP000010552">
    <property type="component" value="Unassembled WGS sequence"/>
</dbReference>
<reference evidence="2" key="1">
    <citation type="journal article" date="2013" name="Science">
        <title>Comparative analysis of bat genomes provides insight into the evolution of flight and immunity.</title>
        <authorList>
            <person name="Zhang G."/>
            <person name="Cowled C."/>
            <person name="Shi Z."/>
            <person name="Huang Z."/>
            <person name="Bishop-Lilly K.A."/>
            <person name="Fang X."/>
            <person name="Wynne J.W."/>
            <person name="Xiong Z."/>
            <person name="Baker M.L."/>
            <person name="Zhao W."/>
            <person name="Tachedjian M."/>
            <person name="Zhu Y."/>
            <person name="Zhou P."/>
            <person name="Jiang X."/>
            <person name="Ng J."/>
            <person name="Yang L."/>
            <person name="Wu L."/>
            <person name="Xiao J."/>
            <person name="Feng Y."/>
            <person name="Chen Y."/>
            <person name="Sun X."/>
            <person name="Zhang Y."/>
            <person name="Marsh G.A."/>
            <person name="Crameri G."/>
            <person name="Broder C.C."/>
            <person name="Frey K.G."/>
            <person name="Wang L.F."/>
            <person name="Wang J."/>
        </authorList>
    </citation>
    <scope>NUCLEOTIDE SEQUENCE [LARGE SCALE GENOMIC DNA]</scope>
</reference>